<name>A0A5C8PHQ4_9HYPH</name>
<dbReference type="AlphaFoldDB" id="A0A5C8PHQ4"/>
<dbReference type="RefSeq" id="WP_147849526.1">
    <property type="nucleotide sequence ID" value="NZ_VDUZ01000030.1"/>
</dbReference>
<evidence type="ECO:0000313" key="2">
    <source>
        <dbReference type="Proteomes" id="UP000321638"/>
    </source>
</evidence>
<gene>
    <name evidence="1" type="ORF">FHP25_24055</name>
</gene>
<protein>
    <submittedName>
        <fullName evidence="1">Uncharacterized protein</fullName>
    </submittedName>
</protein>
<sequence length="162" mass="17566">MRRYLAAILGVAGLFVAGGAGAEVLQRYSTGSWMVEANADKGAFQNCTATGQYGGGASVLFMLTRGLVWGVAITNPNWNWRNGSEGGVTYWIDSNGRRNGRARALAANRLLIPLADSQQLFHEIRQGNRMFFEPEGASGFSITLVGTSVALNELMACVRRYR</sequence>
<comment type="caution">
    <text evidence="1">The sequence shown here is derived from an EMBL/GenBank/DDBJ whole genome shotgun (WGS) entry which is preliminary data.</text>
</comment>
<accession>A0A5C8PHQ4</accession>
<evidence type="ECO:0000313" key="1">
    <source>
        <dbReference type="EMBL" id="TXL72843.1"/>
    </source>
</evidence>
<dbReference type="EMBL" id="VDUZ01000030">
    <property type="protein sequence ID" value="TXL72843.1"/>
    <property type="molecule type" value="Genomic_DNA"/>
</dbReference>
<organism evidence="1 2">
    <name type="scientific">Vineibacter terrae</name>
    <dbReference type="NCBI Taxonomy" id="2586908"/>
    <lineage>
        <taxon>Bacteria</taxon>
        <taxon>Pseudomonadati</taxon>
        <taxon>Pseudomonadota</taxon>
        <taxon>Alphaproteobacteria</taxon>
        <taxon>Hyphomicrobiales</taxon>
        <taxon>Vineibacter</taxon>
    </lineage>
</organism>
<dbReference type="Proteomes" id="UP000321638">
    <property type="component" value="Unassembled WGS sequence"/>
</dbReference>
<proteinExistence type="predicted"/>
<keyword evidence="2" id="KW-1185">Reference proteome</keyword>
<reference evidence="1 2" key="1">
    <citation type="submission" date="2019-06" db="EMBL/GenBank/DDBJ databases">
        <title>New taxonomy in bacterial strain CC-CFT640, isolated from vineyard.</title>
        <authorList>
            <person name="Lin S.-Y."/>
            <person name="Tsai C.-F."/>
            <person name="Young C.-C."/>
        </authorList>
    </citation>
    <scope>NUCLEOTIDE SEQUENCE [LARGE SCALE GENOMIC DNA]</scope>
    <source>
        <strain evidence="1 2">CC-CFT640</strain>
    </source>
</reference>
<dbReference type="OrthoDB" id="7375645at2"/>